<organism evidence="9 10">
    <name type="scientific">Anaerovibrio slackiae</name>
    <dbReference type="NCBI Taxonomy" id="2652309"/>
    <lineage>
        <taxon>Bacteria</taxon>
        <taxon>Bacillati</taxon>
        <taxon>Bacillota</taxon>
        <taxon>Negativicutes</taxon>
        <taxon>Selenomonadales</taxon>
        <taxon>Selenomonadaceae</taxon>
        <taxon>Anaerovibrio</taxon>
    </lineage>
</organism>
<dbReference type="Proteomes" id="UP000433181">
    <property type="component" value="Unassembled WGS sequence"/>
</dbReference>
<proteinExistence type="inferred from homology"/>
<evidence type="ECO:0000256" key="8">
    <source>
        <dbReference type="RuleBase" id="RU363041"/>
    </source>
</evidence>
<protein>
    <recommendedName>
        <fullName evidence="8">Probable membrane transporter protein</fullName>
    </recommendedName>
</protein>
<evidence type="ECO:0000313" key="10">
    <source>
        <dbReference type="Proteomes" id="UP000433181"/>
    </source>
</evidence>
<comment type="subcellular location">
    <subcellularLocation>
        <location evidence="1 8">Cell membrane</location>
        <topology evidence="1 8">Multi-pass membrane protein</topology>
    </subcellularLocation>
</comment>
<evidence type="ECO:0000256" key="4">
    <source>
        <dbReference type="ARBA" id="ARBA00022475"/>
    </source>
</evidence>
<evidence type="ECO:0000256" key="2">
    <source>
        <dbReference type="ARBA" id="ARBA00009142"/>
    </source>
</evidence>
<evidence type="ECO:0000256" key="7">
    <source>
        <dbReference type="ARBA" id="ARBA00023136"/>
    </source>
</evidence>
<reference evidence="9 10" key="1">
    <citation type="submission" date="2019-08" db="EMBL/GenBank/DDBJ databases">
        <title>In-depth cultivation of the pig gut microbiome towards novel bacterial diversity and tailored functional studies.</title>
        <authorList>
            <person name="Wylensek D."/>
            <person name="Hitch T.C.A."/>
            <person name="Clavel T."/>
        </authorList>
    </citation>
    <scope>NUCLEOTIDE SEQUENCE [LARGE SCALE GENOMIC DNA]</scope>
    <source>
        <strain evidence="9 10">WCA-693-APC-5D-A</strain>
    </source>
</reference>
<dbReference type="AlphaFoldDB" id="A0A6I2UEV2"/>
<dbReference type="InterPro" id="IPR052017">
    <property type="entry name" value="TSUP"/>
</dbReference>
<keyword evidence="6 8" id="KW-1133">Transmembrane helix</keyword>
<evidence type="ECO:0000256" key="3">
    <source>
        <dbReference type="ARBA" id="ARBA00022448"/>
    </source>
</evidence>
<dbReference type="Pfam" id="PF01925">
    <property type="entry name" value="TauE"/>
    <property type="match status" value="1"/>
</dbReference>
<dbReference type="GO" id="GO:0005886">
    <property type="term" value="C:plasma membrane"/>
    <property type="evidence" value="ECO:0007669"/>
    <property type="project" value="UniProtKB-SubCell"/>
</dbReference>
<gene>
    <name evidence="9" type="ORF">FYJ84_03795</name>
</gene>
<comment type="similarity">
    <text evidence="2 8">Belongs to the 4-toluene sulfonate uptake permease (TSUP) (TC 2.A.102) family.</text>
</comment>
<dbReference type="InterPro" id="IPR002781">
    <property type="entry name" value="TM_pro_TauE-like"/>
</dbReference>
<feature type="transmembrane region" description="Helical" evidence="8">
    <location>
        <begin position="154"/>
        <end position="173"/>
    </location>
</feature>
<keyword evidence="7 8" id="KW-0472">Membrane</keyword>
<dbReference type="RefSeq" id="WP_154406273.1">
    <property type="nucleotide sequence ID" value="NZ_JAQXJM010000138.1"/>
</dbReference>
<dbReference type="EMBL" id="VUNR01000005">
    <property type="protein sequence ID" value="MSU08114.1"/>
    <property type="molecule type" value="Genomic_DNA"/>
</dbReference>
<feature type="transmembrane region" description="Helical" evidence="8">
    <location>
        <begin position="130"/>
        <end position="148"/>
    </location>
</feature>
<name>A0A6I2UEV2_9FIRM</name>
<feature type="transmembrane region" description="Helical" evidence="8">
    <location>
        <begin position="45"/>
        <end position="64"/>
    </location>
</feature>
<accession>A0A6I2UEV2</accession>
<evidence type="ECO:0000313" key="9">
    <source>
        <dbReference type="EMBL" id="MSU08114.1"/>
    </source>
</evidence>
<dbReference type="GeneID" id="96778028"/>
<comment type="caution">
    <text evidence="9">The sequence shown here is derived from an EMBL/GenBank/DDBJ whole genome shotgun (WGS) entry which is preliminary data.</text>
</comment>
<sequence>MDMEVYIFVAVAGFVASFIDAAAGGGGMISLPALLLTGISPLHALGTNKMAAVMGACTSFITFVRSGKMDVQLIKKLFPLSLIGSALGVLAVQQVPSEFLRPLIVVLLVAVVLYSLLKKDWDRDTEPRKLTGRMLALSMLVALVMGFYDGFFGPGTGSFLLFAFLMLGFDFIGATANTKALNFASNLAATVFFAASGMIDYQMGIFMGISMIFGAYCGARFAITKGVAYVRPMFIVVTTMLIGKQLMDLL</sequence>
<dbReference type="PANTHER" id="PTHR30269:SF0">
    <property type="entry name" value="MEMBRANE TRANSPORTER PROTEIN YFCA-RELATED"/>
    <property type="match status" value="1"/>
</dbReference>
<dbReference type="PANTHER" id="PTHR30269">
    <property type="entry name" value="TRANSMEMBRANE PROTEIN YFCA"/>
    <property type="match status" value="1"/>
</dbReference>
<evidence type="ECO:0000256" key="5">
    <source>
        <dbReference type="ARBA" id="ARBA00022692"/>
    </source>
</evidence>
<keyword evidence="4 8" id="KW-1003">Cell membrane</keyword>
<keyword evidence="3" id="KW-0813">Transport</keyword>
<evidence type="ECO:0000256" key="6">
    <source>
        <dbReference type="ARBA" id="ARBA00022989"/>
    </source>
</evidence>
<feature type="transmembrane region" description="Helical" evidence="8">
    <location>
        <begin position="205"/>
        <end position="223"/>
    </location>
</feature>
<keyword evidence="5 8" id="KW-0812">Transmembrane</keyword>
<feature type="transmembrane region" description="Helical" evidence="8">
    <location>
        <begin position="180"/>
        <end position="199"/>
    </location>
</feature>
<keyword evidence="10" id="KW-1185">Reference proteome</keyword>
<evidence type="ECO:0000256" key="1">
    <source>
        <dbReference type="ARBA" id="ARBA00004651"/>
    </source>
</evidence>
<feature type="transmembrane region" description="Helical" evidence="8">
    <location>
        <begin position="99"/>
        <end position="118"/>
    </location>
</feature>
<feature type="transmembrane region" description="Helical" evidence="8">
    <location>
        <begin position="76"/>
        <end position="93"/>
    </location>
</feature>